<comment type="function">
    <text evidence="4">Responsible for synthesis of pseudouridine from uracil.</text>
</comment>
<dbReference type="OrthoDB" id="9807829at2"/>
<dbReference type="SUPFAM" id="SSF55120">
    <property type="entry name" value="Pseudouridine synthase"/>
    <property type="match status" value="1"/>
</dbReference>
<sequence>MRTITWKVPADAEGREVKRFLSQFKDVSRRAWKKIDTLPLYINGEKSMGNDRLSAGDELQISIPSGTVPAHFKESREQLEVLYEDKDVIVVNKPAGLPTLPGRAVGEESLAGRLAGYLRSKGIQSAIHPVSRLDRGTSGIVPFACHAYAHSRMEKHMNAGAKEYIGIVEGRWPQEFTCIDIPIRPSTGSLVEQVAAPDGKRAVTTAEVIEVLPEHTVLKFGLETGRTHQIRVHASVSDFPLVGDTLYGNRNEYLNRQALHACRLEFFHPVRETMITVTAPPPEDINDFLASQRLKVFK</sequence>
<dbReference type="NCBIfam" id="TIGR00005">
    <property type="entry name" value="rluA_subfam"/>
    <property type="match status" value="1"/>
</dbReference>
<dbReference type="Pfam" id="PF00849">
    <property type="entry name" value="PseudoU_synth_2"/>
    <property type="match status" value="1"/>
</dbReference>
<dbReference type="InterPro" id="IPR020103">
    <property type="entry name" value="PsdUridine_synth_cat_dom_sf"/>
</dbReference>
<protein>
    <recommendedName>
        <fullName evidence="4">Pseudouridine synthase</fullName>
        <ecNumber evidence="4">5.4.99.-</ecNumber>
    </recommendedName>
</protein>
<dbReference type="PANTHER" id="PTHR21600:SF44">
    <property type="entry name" value="RIBOSOMAL LARGE SUBUNIT PSEUDOURIDINE SYNTHASE D"/>
    <property type="match status" value="1"/>
</dbReference>
<feature type="active site" evidence="3">
    <location>
        <position position="134"/>
    </location>
</feature>
<proteinExistence type="inferred from homology"/>
<dbReference type="InterPro" id="IPR006145">
    <property type="entry name" value="PsdUridine_synth_RsuA/RluA"/>
</dbReference>
<dbReference type="AlphaFoldDB" id="A0A1H2VAU2"/>
<evidence type="ECO:0000256" key="1">
    <source>
        <dbReference type="ARBA" id="ARBA00000073"/>
    </source>
</evidence>
<dbReference type="InterPro" id="IPR006225">
    <property type="entry name" value="PsdUridine_synth_RluC/D"/>
</dbReference>
<dbReference type="RefSeq" id="WP_091614477.1">
    <property type="nucleotide sequence ID" value="NZ_FNNC01000004.1"/>
</dbReference>
<keyword evidence="4" id="KW-0413">Isomerase</keyword>
<keyword evidence="7" id="KW-1185">Reference proteome</keyword>
<evidence type="ECO:0000313" key="7">
    <source>
        <dbReference type="Proteomes" id="UP000199488"/>
    </source>
</evidence>
<dbReference type="PANTHER" id="PTHR21600">
    <property type="entry name" value="MITOCHONDRIAL RNA PSEUDOURIDINE SYNTHASE"/>
    <property type="match status" value="1"/>
</dbReference>
<dbReference type="Gene3D" id="3.30.2350.10">
    <property type="entry name" value="Pseudouridine synthase"/>
    <property type="match status" value="1"/>
</dbReference>
<gene>
    <name evidence="6" type="ORF">SAMN05421781_2005</name>
</gene>
<evidence type="ECO:0000256" key="4">
    <source>
        <dbReference type="RuleBase" id="RU362028"/>
    </source>
</evidence>
<organism evidence="6 7">
    <name type="scientific">Marinococcus luteus</name>
    <dbReference type="NCBI Taxonomy" id="1122204"/>
    <lineage>
        <taxon>Bacteria</taxon>
        <taxon>Bacillati</taxon>
        <taxon>Bacillota</taxon>
        <taxon>Bacilli</taxon>
        <taxon>Bacillales</taxon>
        <taxon>Bacillaceae</taxon>
        <taxon>Marinococcus</taxon>
    </lineage>
</organism>
<name>A0A1H2VAU2_9BACI</name>
<dbReference type="GO" id="GO:0000455">
    <property type="term" value="P:enzyme-directed rRNA pseudouridine synthesis"/>
    <property type="evidence" value="ECO:0007669"/>
    <property type="project" value="TreeGrafter"/>
</dbReference>
<dbReference type="EC" id="5.4.99.-" evidence="4"/>
<dbReference type="CDD" id="cd02869">
    <property type="entry name" value="PseudoU_synth_RluA_like"/>
    <property type="match status" value="1"/>
</dbReference>
<comment type="similarity">
    <text evidence="2 4">Belongs to the pseudouridine synthase RluA family.</text>
</comment>
<reference evidence="6 7" key="1">
    <citation type="submission" date="2016-10" db="EMBL/GenBank/DDBJ databases">
        <authorList>
            <person name="de Groot N.N."/>
        </authorList>
    </citation>
    <scope>NUCLEOTIDE SEQUENCE [LARGE SCALE GENOMIC DNA]</scope>
    <source>
        <strain evidence="6 7">DSM 23126</strain>
    </source>
</reference>
<dbReference type="InterPro" id="IPR050188">
    <property type="entry name" value="RluA_PseudoU_synthase"/>
</dbReference>
<feature type="domain" description="Pseudouridine synthase RsuA/RluA-like" evidence="5">
    <location>
        <begin position="87"/>
        <end position="235"/>
    </location>
</feature>
<dbReference type="GO" id="GO:0009982">
    <property type="term" value="F:pseudouridine synthase activity"/>
    <property type="evidence" value="ECO:0007669"/>
    <property type="project" value="InterPro"/>
</dbReference>
<comment type="catalytic activity">
    <reaction evidence="1 4">
        <text>a uridine in RNA = a pseudouridine in RNA</text>
        <dbReference type="Rhea" id="RHEA:48348"/>
        <dbReference type="Rhea" id="RHEA-COMP:12068"/>
        <dbReference type="Rhea" id="RHEA-COMP:12069"/>
        <dbReference type="ChEBI" id="CHEBI:65314"/>
        <dbReference type="ChEBI" id="CHEBI:65315"/>
    </reaction>
</comment>
<evidence type="ECO:0000256" key="2">
    <source>
        <dbReference type="ARBA" id="ARBA00010876"/>
    </source>
</evidence>
<evidence type="ECO:0000313" key="6">
    <source>
        <dbReference type="EMBL" id="SDW65468.1"/>
    </source>
</evidence>
<dbReference type="EMBL" id="FNNC01000004">
    <property type="protein sequence ID" value="SDW65468.1"/>
    <property type="molecule type" value="Genomic_DNA"/>
</dbReference>
<dbReference type="Proteomes" id="UP000199488">
    <property type="component" value="Unassembled WGS sequence"/>
</dbReference>
<dbReference type="STRING" id="1122204.SAMN05421781_2005"/>
<evidence type="ECO:0000256" key="3">
    <source>
        <dbReference type="PIRSR" id="PIRSR606225-1"/>
    </source>
</evidence>
<dbReference type="GO" id="GO:0003723">
    <property type="term" value="F:RNA binding"/>
    <property type="evidence" value="ECO:0007669"/>
    <property type="project" value="InterPro"/>
</dbReference>
<evidence type="ECO:0000259" key="5">
    <source>
        <dbReference type="Pfam" id="PF00849"/>
    </source>
</evidence>
<accession>A0A1H2VAU2</accession>
<dbReference type="GO" id="GO:0140098">
    <property type="term" value="F:catalytic activity, acting on RNA"/>
    <property type="evidence" value="ECO:0007669"/>
    <property type="project" value="UniProtKB-ARBA"/>
</dbReference>